<protein>
    <recommendedName>
        <fullName evidence="1">SGNH hydrolase-type esterase domain-containing protein</fullName>
    </recommendedName>
</protein>
<evidence type="ECO:0000259" key="1">
    <source>
        <dbReference type="Pfam" id="PF13472"/>
    </source>
</evidence>
<dbReference type="Gene3D" id="3.40.50.1110">
    <property type="entry name" value="SGNH hydrolase"/>
    <property type="match status" value="1"/>
</dbReference>
<gene>
    <name evidence="2" type="ORF">KCQ71_18980</name>
</gene>
<accession>A0ABS7SD04</accession>
<evidence type="ECO:0000313" key="3">
    <source>
        <dbReference type="Proteomes" id="UP000826651"/>
    </source>
</evidence>
<sequence>MTDAQLEKLVRFQDPERSLGYVRTMDDQTRAALFGTTVGELLAAERELDDSRRAAVESLGARPDVRAALAALPLQPGQTIVALGESSTADRLSWFELLAGLLSAERPDLDLNLRNLSVSGATTTQTLTAIGQVARTGADWILCMLGGNDARRFDTAAGPRLVSEPETERNLRLIRRRAGGGRDLRWVWLTPTPVDEAKIAAYPYFAGMTWTNRDVSALAATLASTGDLVVDSGPSVGVDEPYLEDGLHTTLAAQANLAAHVLVALASARR</sequence>
<reference evidence="2 3" key="1">
    <citation type="submission" date="2021-04" db="EMBL/GenBank/DDBJ databases">
        <title>Ruania sp. nov., isolated from sandy soil of mangrove forest.</title>
        <authorList>
            <person name="Ge X."/>
            <person name="Huang R."/>
            <person name="Liu W."/>
        </authorList>
    </citation>
    <scope>NUCLEOTIDE SEQUENCE [LARGE SCALE GENOMIC DNA]</scope>
    <source>
        <strain evidence="2 3">N2-46</strain>
    </source>
</reference>
<evidence type="ECO:0000313" key="2">
    <source>
        <dbReference type="EMBL" id="MBZ2198243.1"/>
    </source>
</evidence>
<name>A0ABS7SD04_9MICO</name>
<organism evidence="2 3">
    <name type="scientific">Occultella gossypii</name>
    <dbReference type="NCBI Taxonomy" id="2800820"/>
    <lineage>
        <taxon>Bacteria</taxon>
        <taxon>Bacillati</taxon>
        <taxon>Actinomycetota</taxon>
        <taxon>Actinomycetes</taxon>
        <taxon>Micrococcales</taxon>
        <taxon>Ruaniaceae</taxon>
        <taxon>Occultella</taxon>
    </lineage>
</organism>
<dbReference type="SUPFAM" id="SSF52266">
    <property type="entry name" value="SGNH hydrolase"/>
    <property type="match status" value="1"/>
</dbReference>
<keyword evidence="3" id="KW-1185">Reference proteome</keyword>
<dbReference type="Proteomes" id="UP000826651">
    <property type="component" value="Unassembled WGS sequence"/>
</dbReference>
<dbReference type="Pfam" id="PF13472">
    <property type="entry name" value="Lipase_GDSL_2"/>
    <property type="match status" value="1"/>
</dbReference>
<dbReference type="InterPro" id="IPR036514">
    <property type="entry name" value="SGNH_hydro_sf"/>
</dbReference>
<dbReference type="RefSeq" id="WP_223408849.1">
    <property type="nucleotide sequence ID" value="NZ_JAGSHT010000018.1"/>
</dbReference>
<feature type="domain" description="SGNH hydrolase-type esterase" evidence="1">
    <location>
        <begin position="83"/>
        <end position="252"/>
    </location>
</feature>
<dbReference type="EMBL" id="JAGSHT010000018">
    <property type="protein sequence ID" value="MBZ2198243.1"/>
    <property type="molecule type" value="Genomic_DNA"/>
</dbReference>
<proteinExistence type="predicted"/>
<dbReference type="InterPro" id="IPR013830">
    <property type="entry name" value="SGNH_hydro"/>
</dbReference>
<comment type="caution">
    <text evidence="2">The sequence shown here is derived from an EMBL/GenBank/DDBJ whole genome shotgun (WGS) entry which is preliminary data.</text>
</comment>